<dbReference type="Gene3D" id="2.30.29.30">
    <property type="entry name" value="Pleckstrin-homology domain (PH domain)/Phosphotyrosine-binding domain (PTB)"/>
    <property type="match status" value="1"/>
</dbReference>
<reference evidence="5 6" key="1">
    <citation type="journal article" date="2011" name="Genome Res.">
        <title>Phylogeny-wide analysis of social amoeba genomes highlights ancient origins for complex intercellular communication.</title>
        <authorList>
            <person name="Heidel A.J."/>
            <person name="Lawal H.M."/>
            <person name="Felder M."/>
            <person name="Schilde C."/>
            <person name="Helps N.R."/>
            <person name="Tunggal B."/>
            <person name="Rivero F."/>
            <person name="John U."/>
            <person name="Schleicher M."/>
            <person name="Eichinger L."/>
            <person name="Platzer M."/>
            <person name="Noegel A.A."/>
            <person name="Schaap P."/>
            <person name="Gloeckner G."/>
        </authorList>
    </citation>
    <scope>NUCLEOTIDE SEQUENCE [LARGE SCALE GENOMIC DNA]</scope>
    <source>
        <strain evidence="6">ATCC 26659 / Pp 5 / PN500</strain>
    </source>
</reference>
<dbReference type="SUPFAM" id="SSF48350">
    <property type="entry name" value="GTPase activation domain, GAP"/>
    <property type="match status" value="1"/>
</dbReference>
<evidence type="ECO:0000256" key="2">
    <source>
        <dbReference type="ARBA" id="ARBA00022553"/>
    </source>
</evidence>
<dbReference type="InterPro" id="IPR036865">
    <property type="entry name" value="CRAL-TRIO_dom_sf"/>
</dbReference>
<dbReference type="RefSeq" id="XP_020434242.1">
    <property type="nucleotide sequence ID" value="XM_020575926.1"/>
</dbReference>
<dbReference type="InterPro" id="IPR001936">
    <property type="entry name" value="RasGAP_dom"/>
</dbReference>
<comment type="caution">
    <text evidence="5">The sequence shown here is derived from an EMBL/GenBank/DDBJ whole genome shotgun (WGS) entry which is preliminary data.</text>
</comment>
<evidence type="ECO:0000256" key="3">
    <source>
        <dbReference type="SAM" id="MobiDB-lite"/>
    </source>
</evidence>
<dbReference type="Gene3D" id="3.40.525.10">
    <property type="entry name" value="CRAL-TRIO lipid binding domain"/>
    <property type="match status" value="1"/>
</dbReference>
<evidence type="ECO:0000259" key="4">
    <source>
        <dbReference type="PROSITE" id="PS50018"/>
    </source>
</evidence>
<keyword evidence="2" id="KW-0597">Phosphoprotein</keyword>
<dbReference type="InterPro" id="IPR039360">
    <property type="entry name" value="Ras_GTPase"/>
</dbReference>
<organism evidence="5 6">
    <name type="scientific">Heterostelium pallidum (strain ATCC 26659 / Pp 5 / PN500)</name>
    <name type="common">Cellular slime mold</name>
    <name type="synonym">Polysphondylium pallidum</name>
    <dbReference type="NCBI Taxonomy" id="670386"/>
    <lineage>
        <taxon>Eukaryota</taxon>
        <taxon>Amoebozoa</taxon>
        <taxon>Evosea</taxon>
        <taxon>Eumycetozoa</taxon>
        <taxon>Dictyostelia</taxon>
        <taxon>Acytosteliales</taxon>
        <taxon>Acytosteliaceae</taxon>
        <taxon>Heterostelium</taxon>
    </lineage>
</organism>
<dbReference type="InterPro" id="IPR016024">
    <property type="entry name" value="ARM-type_fold"/>
</dbReference>
<feature type="compositionally biased region" description="Acidic residues" evidence="3">
    <location>
        <begin position="2542"/>
        <end position="2564"/>
    </location>
</feature>
<dbReference type="InterPro" id="IPR023152">
    <property type="entry name" value="RasGAP_CS"/>
</dbReference>
<keyword evidence="6" id="KW-1185">Reference proteome</keyword>
<dbReference type="Pfam" id="PF00616">
    <property type="entry name" value="RasGAP"/>
    <property type="match status" value="1"/>
</dbReference>
<dbReference type="InParanoid" id="D3B986"/>
<dbReference type="InterPro" id="IPR001251">
    <property type="entry name" value="CRAL-TRIO_dom"/>
</dbReference>
<dbReference type="GeneID" id="31360516"/>
<dbReference type="SMART" id="SM00323">
    <property type="entry name" value="RasGAP"/>
    <property type="match status" value="1"/>
</dbReference>
<gene>
    <name evidence="5" type="ORF">PPL_05030</name>
</gene>
<dbReference type="PANTHER" id="PTHR10194:SF142">
    <property type="entry name" value="NEUROFIBROMIN"/>
    <property type="match status" value="1"/>
</dbReference>
<dbReference type="CDD" id="cd00170">
    <property type="entry name" value="SEC14"/>
    <property type="match status" value="1"/>
</dbReference>
<dbReference type="OMA" id="TKEPYMF"/>
<sequence>MENDDKLINDLISRINVQIKLQKNINSTGYQTQDQIQQDHIRKLNEETLINLSSNKLNIIASGLSDSLEGLIKRKDKDETNEHNSWAQSYILNLLAKCMAHQWYHIKSQFRNVQGLDEKEAIRLKEKEEQILPPPLEENLAKLILFQAVTCLMRALVSNELDTQVNSGKVIFQLSATNYETVSAKIGEILHVIVNGKGEADEAFTNQFFLIEHLNLNSKRLSELLDKITKSATHFKKERHQFILSQVLRKAVWNWIDNYPMEFVTLCKMCERLPGQPDVLFDVLDGWAKKTAHKNSFWPLQTMLLILCPDIMLAIHKNEKSADTAKKESFLDSLKKSLKVPKLADVAAICYVDICKASTFVSKSEMSALRYIVPGIETELKERLFNVARTPDGPNDIELMTDCLVSFFKISPRKVLTLIPENLADTPPHFKMVLVKSLLRIAQEDSANTLPWSPSIGDAYALVSVQLKQLFNDNLQSIRSYNSLKNASDKKSKAQFEKVQFDTQVMSLLIQLFLADPNLSLYTSKPMAQNLEDIRMIITGLCYCSSQFQLPEISDVAAETLLKFHNPIYIDSWYEKKMINGFWEISSAVNVSLANALIEQKETKAGQVQKLITLLEEILIRRNAFLDKSKDTLRPEASVRDVRLHGSTKLEVALLIHLCSPEPDICSKCATCFGLLCEEIEILGDTSDEANSIVTNYTIYKKLSTAGILQTGRQHQQKVIRSLLRRIEAQTPGNFAAWEEVYQRWQALTPLLVQFEDIEKNKKPNSVVFNNSSSGKTGLSATDQKTAAEIKQEWHNSLGFLCSMSGVTLNKETTVRVTNDKLRVQKKMERTIKVIASFLDEVAEMMVHESAFMRESAVLLVGTGLSPAAYAWLFRVLQDELQSYFGDAGQLLDMSERCTLFVEQTISVVKHVLDISQEAEDLSIITSFENLMLLIIKYINHLVTNTSMRIKKNFCALLDVMMLKRHYISFSKEMEFRNSLLENIVEWTSDFAITPLSNTADVLSRMDSQGSDQSKTDQTKKLIKEVDIACITTIASLLRGLELPTTDAGVNMFKKYFTFFTTLLTRCKQDAAEGSTALADGAIKSLSNMLSANIHYEYFVMMGYHEDHETRAAFLRVIANILNQGTGFDPVADEPEEKYEKFVDMLLEPEFCALLAFIEVIPITDCDELAPILVNFLEHNDRTMMVLKKVIHQEVVNTESANSLLRRNSMATKMLGAFTKHIGRPYLKLALYPVINQLINQKESMEIDPSRLAPNEDAAVNANRLISLTKQFLTAIQESLPHLPIALREISAHISKVVAEAFPGNEKMAIGAIGGIMFLRFICPAILNPDFYGIVSAGVLTAETRRALTLCVKLLQNMANGQLGVRESFMSACNAFVAENMKTMEELLESFAVISPDLPAASKSAVNDQWTWEAREEDTIIMHRHMVHNLEKITNMLSGPPINQKAVADHLTQVLQRLGPPPALERKKNTPGTRSAAIGAGIGAAAKSGNHYEDFMRRHESTNIEHLKQKKIFYKQGVTKDKLPVFYYIARRYEASFDMEQLLYLILKTCKDSMRTPFSMVIDCTLITGEHNIPMSWCSTWMRHFPQQLTDNLKTIYIVSPNHILKKFMKRVSKLIGRAAKKVVFISNPVRLFEHVVEAEHGLPATTLAMETDVKSTFSPVIKFSGQYHEKNITLRVTNDTIQMISLKLYPILGKPTPLIDIYHIVSIHEIDINNVNDDDQEFYIKYESNGPKSMTFRSPQRAQIIQAVVQCIARWKLSKPENKVSNRVFRPQDIPGTLLNVALLNLGSTRNALRVAAYNMLSALCRNSNFSINMQMLETNGLCIPKNISQFIIRISEKLSKTQTPLTLEFLQESLHGFTKASAIAKHLVLDYIEPWIPNLALFSQRPSSEHSERYKKTINVINQLIDLSIKEVSMKSVILAKIWTTFGRQKESLILLVLKCLVRKCQDSGFGHPNSEAICEMVSSMGSVASQLVSGKLISRVIRILERTSEPPHVSELSEHRLWPRLIVYLRLLLHLSFDNSICAHLYLSDILHIICTLFSVGNIYVRISVHALLINTIHSLYTYFVPTCSKLSTVPFLLTEFGQPSLRLLFGINNSNISAADSPPANDNTKDLERMSITNVDPVVNAIFGLLNVFKDNIDQAKVWHSRWLSLTTLAALRPNPPLQSRALITLGIIARQSQQPVKDEMIFDILCVLRVAASSPRALQDYADIIVGALQCLTRLFEYLSPTSVFIPSLFWIATTFVQLYDSRVFPAAIALLETILKTMDRRDLFTDSVSNTMMLAREPHAAIISKLDNITGISFESNFGFAITSHLLKGLKYASTKTATSRLLSTFLNISTKKSSGASILAYLGALLTTEGEVANIDQITLLAGESSRTAPTQLLFNEHMIPDADHAALLFTLLVTILSHSDREHEQLFIYEALKEGIQFMPESFPVMYRTLIPKISTVISSSQIEKMIQACLSIMVHMFSFQMESPTNTNKLSLAHLKKIRFQGMPDCGAGFYRQSTVINESILKACSELLDSMCKQIETENGKDDHHEDDSEEEVHEESIDEDLDDFSDTVE</sequence>
<dbReference type="Proteomes" id="UP000001396">
    <property type="component" value="Unassembled WGS sequence"/>
</dbReference>
<evidence type="ECO:0000256" key="1">
    <source>
        <dbReference type="ARBA" id="ARBA00022468"/>
    </source>
</evidence>
<dbReference type="SUPFAM" id="SSF52087">
    <property type="entry name" value="CRAL/TRIO domain"/>
    <property type="match status" value="1"/>
</dbReference>
<keyword evidence="1" id="KW-0343">GTPase activation</keyword>
<protein>
    <submittedName>
        <fullName evidence="5">Neurofibromin</fullName>
    </submittedName>
</protein>
<dbReference type="InterPro" id="IPR011993">
    <property type="entry name" value="PH-like_dom_sf"/>
</dbReference>
<dbReference type="Gene3D" id="1.10.506.10">
    <property type="entry name" value="GTPase Activation - p120gap, domain 1"/>
    <property type="match status" value="2"/>
</dbReference>
<feature type="domain" description="Ras-GAP" evidence="4">
    <location>
        <begin position="1165"/>
        <end position="1360"/>
    </location>
</feature>
<dbReference type="EMBL" id="ADBJ01000021">
    <property type="protein sequence ID" value="EFA82125.1"/>
    <property type="molecule type" value="Genomic_DNA"/>
</dbReference>
<dbReference type="STRING" id="670386.D3B986"/>
<feature type="compositionally biased region" description="Basic and acidic residues" evidence="3">
    <location>
        <begin position="2532"/>
        <end position="2541"/>
    </location>
</feature>
<dbReference type="SUPFAM" id="SSF48371">
    <property type="entry name" value="ARM repeat"/>
    <property type="match status" value="3"/>
</dbReference>
<dbReference type="GO" id="GO:0005096">
    <property type="term" value="F:GTPase activator activity"/>
    <property type="evidence" value="ECO:0007669"/>
    <property type="project" value="UniProtKB-KW"/>
</dbReference>
<dbReference type="PANTHER" id="PTHR10194">
    <property type="entry name" value="RAS GTPASE-ACTIVATING PROTEINS"/>
    <property type="match status" value="1"/>
</dbReference>
<proteinExistence type="predicted"/>
<dbReference type="Pfam" id="PF13716">
    <property type="entry name" value="CRAL_TRIO_2"/>
    <property type="match status" value="1"/>
</dbReference>
<name>D3B986_HETP5</name>
<evidence type="ECO:0000313" key="6">
    <source>
        <dbReference type="Proteomes" id="UP000001396"/>
    </source>
</evidence>
<feature type="region of interest" description="Disordered" evidence="3">
    <location>
        <begin position="2532"/>
        <end position="2564"/>
    </location>
</feature>
<dbReference type="PROSITE" id="PS50018">
    <property type="entry name" value="RAS_GTPASE_ACTIV_2"/>
    <property type="match status" value="1"/>
</dbReference>
<dbReference type="InterPro" id="IPR008936">
    <property type="entry name" value="Rho_GTPase_activation_prot"/>
</dbReference>
<evidence type="ECO:0000313" key="5">
    <source>
        <dbReference type="EMBL" id="EFA82125.1"/>
    </source>
</evidence>
<accession>D3B986</accession>
<dbReference type="PROSITE" id="PS00509">
    <property type="entry name" value="RAS_GTPASE_ACTIV_1"/>
    <property type="match status" value="1"/>
</dbReference>